<protein>
    <submittedName>
        <fullName evidence="1">Uncharacterized protein</fullName>
    </submittedName>
</protein>
<organism evidence="1 2">
    <name type="scientific">Helicobacter fennelliae MRY12-0050</name>
    <dbReference type="NCBI Taxonomy" id="1325130"/>
    <lineage>
        <taxon>Bacteria</taxon>
        <taxon>Pseudomonadati</taxon>
        <taxon>Campylobacterota</taxon>
        <taxon>Epsilonproteobacteria</taxon>
        <taxon>Campylobacterales</taxon>
        <taxon>Helicobacteraceae</taxon>
        <taxon>Helicobacter</taxon>
    </lineage>
</organism>
<comment type="caution">
    <text evidence="1">The sequence shown here is derived from an EMBL/GenBank/DDBJ whole genome shotgun (WGS) entry which is preliminary data.</text>
</comment>
<sequence>MLIVAKSCFFNIYVRIFMNVLKNLIKLHRSDFLNPKILESKFYIVLMHSTRHYLSFHRKRRI</sequence>
<reference evidence="1 2" key="1">
    <citation type="journal article" date="2013" name="Genome Announc.">
        <title>Draft Genome Sequence of Helicobacter fennelliae Strain MRY12-0050, Isolated from a Bacteremia Patient.</title>
        <authorList>
            <person name="Rimbara E."/>
            <person name="Matsui M."/>
            <person name="Mori S."/>
            <person name="Suzuki S."/>
            <person name="Suzuki M."/>
            <person name="Kim H."/>
            <person name="Sekizuka T."/>
            <person name="Kuroda M."/>
            <person name="Shibayama K."/>
        </authorList>
    </citation>
    <scope>NUCLEOTIDE SEQUENCE [LARGE SCALE GENOMIC DNA]</scope>
    <source>
        <strain evidence="1 2">MRY12-0050</strain>
    </source>
</reference>
<evidence type="ECO:0000313" key="1">
    <source>
        <dbReference type="EMBL" id="GAD17997.1"/>
    </source>
</evidence>
<keyword evidence="2" id="KW-1185">Reference proteome</keyword>
<evidence type="ECO:0000313" key="2">
    <source>
        <dbReference type="Proteomes" id="UP000018143"/>
    </source>
</evidence>
<accession>T1DUW7</accession>
<gene>
    <name evidence="1" type="ORF">HFN_1556</name>
</gene>
<dbReference type="Proteomes" id="UP000018143">
    <property type="component" value="Unassembled WGS sequence"/>
</dbReference>
<dbReference type="EMBL" id="BASD01000003">
    <property type="protein sequence ID" value="GAD17997.1"/>
    <property type="molecule type" value="Genomic_DNA"/>
</dbReference>
<dbReference type="AlphaFoldDB" id="T1DUW7"/>
<name>T1DUW7_9HELI</name>
<dbReference type="STRING" id="1325130.HFN_1556"/>
<proteinExistence type="predicted"/>